<reference evidence="2 3" key="1">
    <citation type="submission" date="2019-03" db="EMBL/GenBank/DDBJ databases">
        <authorList>
            <person name="Gaulin E."/>
            <person name="Dumas B."/>
        </authorList>
    </citation>
    <scope>NUCLEOTIDE SEQUENCE [LARGE SCALE GENOMIC DNA]</scope>
    <source>
        <strain evidence="2">CBS 568.67</strain>
    </source>
</reference>
<dbReference type="OrthoDB" id="68459at2759"/>
<evidence type="ECO:0000313" key="1">
    <source>
        <dbReference type="EMBL" id="KAF0689012.1"/>
    </source>
</evidence>
<sequence length="366" mass="42362">MEGTAIDNGVTTAGMDPASVKAMNRRLKKNTYQRQKQATYRKLDKMEMAFQRERVVVLEEMLEQARQKMRGRVSAARCSSVSTVLSWQDIALALQESEGGMVTQNDRLKKQVQRARTLADELKLWVFNRIPSYPATSMWKNVGLMTSLESRQVGMDWITKQLFFNMDVMFQKYEFPPPESAEAIDDYLYYYDGDGLVAVQRNQYIVKTPLETFHARITDDKFMGDENLNAHRPLNPEILHRVYDDARGLRKNFVSRVHVQPHQIAFVGQNINDDELFPTDKMQQHRVIMSCYERVGPHQTKIRSMQIMSSLFDKSGTYISVDQEAAVWGYDLGDCPDHLKQERYLQCAKQAIANQVLRRQLIKKSS</sequence>
<protein>
    <submittedName>
        <fullName evidence="2">Aste57867_19488 protein</fullName>
    </submittedName>
</protein>
<accession>A0A485LHD4</accession>
<evidence type="ECO:0000313" key="3">
    <source>
        <dbReference type="Proteomes" id="UP000332933"/>
    </source>
</evidence>
<evidence type="ECO:0000313" key="2">
    <source>
        <dbReference type="EMBL" id="VFT96199.1"/>
    </source>
</evidence>
<reference evidence="1" key="2">
    <citation type="submission" date="2019-06" db="EMBL/GenBank/DDBJ databases">
        <title>Genomics analysis of Aphanomyces spp. identifies a new class of oomycete effector associated with host adaptation.</title>
        <authorList>
            <person name="Gaulin E."/>
        </authorList>
    </citation>
    <scope>NUCLEOTIDE SEQUENCE</scope>
    <source>
        <strain evidence="1">CBS 578.67</strain>
    </source>
</reference>
<dbReference type="Proteomes" id="UP000332933">
    <property type="component" value="Unassembled WGS sequence"/>
</dbReference>
<proteinExistence type="predicted"/>
<dbReference type="AlphaFoldDB" id="A0A485LHD4"/>
<dbReference type="EMBL" id="VJMH01006531">
    <property type="protein sequence ID" value="KAF0689012.1"/>
    <property type="molecule type" value="Genomic_DNA"/>
</dbReference>
<name>A0A485LHD4_9STRA</name>
<gene>
    <name evidence="2" type="primary">Aste57867_19488</name>
    <name evidence="1" type="ORF">As57867_019424</name>
    <name evidence="2" type="ORF">ASTE57867_19488</name>
</gene>
<keyword evidence="3" id="KW-1185">Reference proteome</keyword>
<dbReference type="EMBL" id="CAADRA010006552">
    <property type="protein sequence ID" value="VFT96199.1"/>
    <property type="molecule type" value="Genomic_DNA"/>
</dbReference>
<organism evidence="2 3">
    <name type="scientific">Aphanomyces stellatus</name>
    <dbReference type="NCBI Taxonomy" id="120398"/>
    <lineage>
        <taxon>Eukaryota</taxon>
        <taxon>Sar</taxon>
        <taxon>Stramenopiles</taxon>
        <taxon>Oomycota</taxon>
        <taxon>Saprolegniomycetes</taxon>
        <taxon>Saprolegniales</taxon>
        <taxon>Verrucalvaceae</taxon>
        <taxon>Aphanomyces</taxon>
    </lineage>
</organism>